<name>A0ABT0RK66_9SPHN</name>
<evidence type="ECO:0000313" key="4">
    <source>
        <dbReference type="Proteomes" id="UP001165363"/>
    </source>
</evidence>
<evidence type="ECO:0000256" key="1">
    <source>
        <dbReference type="SAM" id="MobiDB-lite"/>
    </source>
</evidence>
<evidence type="ECO:0000313" key="3">
    <source>
        <dbReference type="EMBL" id="MCL6682694.1"/>
    </source>
</evidence>
<keyword evidence="2" id="KW-0472">Membrane</keyword>
<proteinExistence type="predicted"/>
<accession>A0ABT0RK66</accession>
<dbReference type="EMBL" id="JAMGBD010000001">
    <property type="protein sequence ID" value="MCL6682694.1"/>
    <property type="molecule type" value="Genomic_DNA"/>
</dbReference>
<dbReference type="RefSeq" id="WP_249846648.1">
    <property type="nucleotide sequence ID" value="NZ_JAMGBD010000001.1"/>
</dbReference>
<comment type="caution">
    <text evidence="3">The sequence shown here is derived from an EMBL/GenBank/DDBJ whole genome shotgun (WGS) entry which is preliminary data.</text>
</comment>
<keyword evidence="4" id="KW-1185">Reference proteome</keyword>
<sequence>MSDTQKTAELPAPKQLGRRDPNSSAFCTAKALALLQTAVRMPSGIERTAFERGAAGWSMRAEQLHRNETRFAQDQLAPPGESRTQLKSRVIAVDRYKLALFLISIGAIPLFYISTWLGLAALIAIYSLAARFANKDLDRQSLEKR</sequence>
<dbReference type="Proteomes" id="UP001165363">
    <property type="component" value="Unassembled WGS sequence"/>
</dbReference>
<feature type="region of interest" description="Disordered" evidence="1">
    <location>
        <begin position="1"/>
        <end position="22"/>
    </location>
</feature>
<gene>
    <name evidence="3" type="ORF">LZ536_02105</name>
</gene>
<feature type="transmembrane region" description="Helical" evidence="2">
    <location>
        <begin position="98"/>
        <end position="129"/>
    </location>
</feature>
<evidence type="ECO:0000256" key="2">
    <source>
        <dbReference type="SAM" id="Phobius"/>
    </source>
</evidence>
<protein>
    <submittedName>
        <fullName evidence="3">Uncharacterized protein</fullName>
    </submittedName>
</protein>
<organism evidence="3 4">
    <name type="scientific">Sphingomonas alba</name>
    <dbReference type="NCBI Taxonomy" id="2908208"/>
    <lineage>
        <taxon>Bacteria</taxon>
        <taxon>Pseudomonadati</taxon>
        <taxon>Pseudomonadota</taxon>
        <taxon>Alphaproteobacteria</taxon>
        <taxon>Sphingomonadales</taxon>
        <taxon>Sphingomonadaceae</taxon>
        <taxon>Sphingomonas</taxon>
    </lineage>
</organism>
<reference evidence="3" key="1">
    <citation type="submission" date="2022-05" db="EMBL/GenBank/DDBJ databases">
        <authorList>
            <person name="Jo J.-H."/>
            <person name="Im W.-T."/>
        </authorList>
    </citation>
    <scope>NUCLEOTIDE SEQUENCE</scope>
    <source>
        <strain evidence="3">SE158</strain>
    </source>
</reference>
<keyword evidence="2" id="KW-0812">Transmembrane</keyword>
<keyword evidence="2" id="KW-1133">Transmembrane helix</keyword>